<dbReference type="GO" id="GO:0005829">
    <property type="term" value="C:cytosol"/>
    <property type="evidence" value="ECO:0007669"/>
    <property type="project" value="TreeGrafter"/>
</dbReference>
<evidence type="ECO:0000256" key="5">
    <source>
        <dbReference type="ARBA" id="ARBA00022917"/>
    </source>
</evidence>
<dbReference type="GO" id="GO:0006436">
    <property type="term" value="P:tryptophanyl-tRNA aminoacylation"/>
    <property type="evidence" value="ECO:0007669"/>
    <property type="project" value="UniProtKB-UniRule"/>
</dbReference>
<dbReference type="NCBIfam" id="TIGR00233">
    <property type="entry name" value="trpS"/>
    <property type="match status" value="1"/>
</dbReference>
<dbReference type="CDD" id="cd00806">
    <property type="entry name" value="TrpRS_core"/>
    <property type="match status" value="1"/>
</dbReference>
<feature type="binding site" evidence="8">
    <location>
        <begin position="23"/>
        <end position="24"/>
    </location>
    <ligand>
        <name>ATP</name>
        <dbReference type="ChEBI" id="CHEBI:30616"/>
    </ligand>
</feature>
<keyword evidence="6 8" id="KW-0030">Aminoacyl-tRNA synthetase</keyword>
<accession>A0A1H1WK21</accession>
<evidence type="ECO:0000256" key="2">
    <source>
        <dbReference type="ARBA" id="ARBA00022598"/>
    </source>
</evidence>
<feature type="binding site" evidence="8">
    <location>
        <position position="189"/>
    </location>
    <ligand>
        <name>ATP</name>
        <dbReference type="ChEBI" id="CHEBI:30616"/>
    </ligand>
</feature>
<proteinExistence type="inferred from homology"/>
<comment type="function">
    <text evidence="8">Catalyzes the attachment of tryptophan to tRNA(Trp).</text>
</comment>
<dbReference type="PANTHER" id="PTHR43766">
    <property type="entry name" value="TRYPTOPHAN--TRNA LIGASE, MITOCHONDRIAL"/>
    <property type="match status" value="1"/>
</dbReference>
<feature type="binding site" evidence="8">
    <location>
        <position position="138"/>
    </location>
    <ligand>
        <name>L-tryptophan</name>
        <dbReference type="ChEBI" id="CHEBI:57912"/>
    </ligand>
</feature>
<comment type="similarity">
    <text evidence="1 8 9">Belongs to the class-I aminoacyl-tRNA synthetase family.</text>
</comment>
<dbReference type="InterPro" id="IPR050203">
    <property type="entry name" value="Trp-tRNA_synthetase"/>
</dbReference>
<evidence type="ECO:0000256" key="7">
    <source>
        <dbReference type="ARBA" id="ARBA00049929"/>
    </source>
</evidence>
<comment type="subcellular location">
    <subcellularLocation>
        <location evidence="8">Cytoplasm</location>
    </subcellularLocation>
</comment>
<keyword evidence="2 8" id="KW-0436">Ligase</keyword>
<sequence>MTNSPQPRTVSGIQATSDSLHLGNYIGALQQFVTHQESHDAFYFIANMHAITVEQDPAELRERTLRTAAQFIAAGLDPEKSTIFVQSQVPAHPQLSWVLECTTSMGEASRMTQFKDKSAKQEHVSLGLLTYPALMAADILLYNPQLVPVGEDQRQHLELTRNLAERFNYRFGKTFTVPEAQILKATAKIYDLQNPGSKMSKSQPSPQGRIDILDDAKALTKKIKSAVTDDGTEIAYDPESKPGVSNLLTIYSSLTSRPVDDIVAEYAGKMYGHLKVDLAEVAVETLTPVRERTVELLDDRAQLQSILDRGAEKASAIAEATLREVYDKIGFI</sequence>
<dbReference type="InterPro" id="IPR002305">
    <property type="entry name" value="aa-tRNA-synth_Ic"/>
</dbReference>
<reference evidence="11" key="1">
    <citation type="submission" date="2016-10" db="EMBL/GenBank/DDBJ databases">
        <authorList>
            <person name="Varghese N."/>
            <person name="Submissions S."/>
        </authorList>
    </citation>
    <scope>NUCLEOTIDE SEQUENCE [LARGE SCALE GENOMIC DNA]</scope>
    <source>
        <strain evidence="11">DSM 23676</strain>
    </source>
</reference>
<comment type="catalytic activity">
    <reaction evidence="7 8">
        <text>tRNA(Trp) + L-tryptophan + ATP = L-tryptophyl-tRNA(Trp) + AMP + diphosphate + H(+)</text>
        <dbReference type="Rhea" id="RHEA:24080"/>
        <dbReference type="Rhea" id="RHEA-COMP:9671"/>
        <dbReference type="Rhea" id="RHEA-COMP:9705"/>
        <dbReference type="ChEBI" id="CHEBI:15378"/>
        <dbReference type="ChEBI" id="CHEBI:30616"/>
        <dbReference type="ChEBI" id="CHEBI:33019"/>
        <dbReference type="ChEBI" id="CHEBI:57912"/>
        <dbReference type="ChEBI" id="CHEBI:78442"/>
        <dbReference type="ChEBI" id="CHEBI:78535"/>
        <dbReference type="ChEBI" id="CHEBI:456215"/>
        <dbReference type="EC" id="6.1.1.2"/>
    </reaction>
</comment>
<protein>
    <recommendedName>
        <fullName evidence="8">Tryptophan--tRNA ligase</fullName>
        <ecNumber evidence="8">6.1.1.2</ecNumber>
    </recommendedName>
    <alternativeName>
        <fullName evidence="8">Tryptophanyl-tRNA synthetase</fullName>
        <shortName evidence="8">TrpRS</shortName>
    </alternativeName>
</protein>
<dbReference type="HAMAP" id="MF_00140_B">
    <property type="entry name" value="Trp_tRNA_synth_B"/>
    <property type="match status" value="1"/>
</dbReference>
<dbReference type="GO" id="GO:0004830">
    <property type="term" value="F:tryptophan-tRNA ligase activity"/>
    <property type="evidence" value="ECO:0007669"/>
    <property type="project" value="UniProtKB-UniRule"/>
</dbReference>
<name>A0A1H1WK21_9MICO</name>
<dbReference type="RefSeq" id="WP_092015584.1">
    <property type="nucleotide sequence ID" value="NZ_LT629766.1"/>
</dbReference>
<dbReference type="Pfam" id="PF00579">
    <property type="entry name" value="tRNA-synt_1b"/>
    <property type="match status" value="1"/>
</dbReference>
<dbReference type="Gene3D" id="1.10.240.10">
    <property type="entry name" value="Tyrosyl-Transfer RNA Synthetase"/>
    <property type="match status" value="1"/>
</dbReference>
<feature type="binding site" evidence="8">
    <location>
        <begin position="14"/>
        <end position="16"/>
    </location>
    <ligand>
        <name>ATP</name>
        <dbReference type="ChEBI" id="CHEBI:30616"/>
    </ligand>
</feature>
<keyword evidence="4 8" id="KW-0067">ATP-binding</keyword>
<feature type="binding site" evidence="8">
    <location>
        <begin position="150"/>
        <end position="152"/>
    </location>
    <ligand>
        <name>ATP</name>
        <dbReference type="ChEBI" id="CHEBI:30616"/>
    </ligand>
</feature>
<dbReference type="PRINTS" id="PR01039">
    <property type="entry name" value="TRNASYNTHTRP"/>
</dbReference>
<dbReference type="EC" id="6.1.1.2" evidence="8"/>
<dbReference type="SUPFAM" id="SSF52374">
    <property type="entry name" value="Nucleotidylyl transferase"/>
    <property type="match status" value="1"/>
</dbReference>
<dbReference type="STRING" id="1136497.SAMN04489752_2993"/>
<dbReference type="PANTHER" id="PTHR43766:SF1">
    <property type="entry name" value="TRYPTOPHAN--TRNA LIGASE, MITOCHONDRIAL"/>
    <property type="match status" value="1"/>
</dbReference>
<dbReference type="InterPro" id="IPR002306">
    <property type="entry name" value="Trp-tRNA-ligase"/>
</dbReference>
<dbReference type="FunFam" id="1.10.240.10:FF:000002">
    <property type="entry name" value="Tryptophan--tRNA ligase"/>
    <property type="match status" value="1"/>
</dbReference>
<evidence type="ECO:0000256" key="8">
    <source>
        <dbReference type="HAMAP-Rule" id="MF_00140"/>
    </source>
</evidence>
<dbReference type="EMBL" id="LT629766">
    <property type="protein sequence ID" value="SDS96951.1"/>
    <property type="molecule type" value="Genomic_DNA"/>
</dbReference>
<keyword evidence="3 8" id="KW-0547">Nucleotide-binding</keyword>
<evidence type="ECO:0000256" key="6">
    <source>
        <dbReference type="ARBA" id="ARBA00023146"/>
    </source>
</evidence>
<evidence type="ECO:0000256" key="9">
    <source>
        <dbReference type="RuleBase" id="RU363036"/>
    </source>
</evidence>
<evidence type="ECO:0000256" key="4">
    <source>
        <dbReference type="ARBA" id="ARBA00022840"/>
    </source>
</evidence>
<dbReference type="OrthoDB" id="9801042at2"/>
<dbReference type="Gene3D" id="3.40.50.620">
    <property type="entry name" value="HUPs"/>
    <property type="match status" value="1"/>
</dbReference>
<evidence type="ECO:0000256" key="1">
    <source>
        <dbReference type="ARBA" id="ARBA00005594"/>
    </source>
</evidence>
<dbReference type="InterPro" id="IPR024109">
    <property type="entry name" value="Trp-tRNA-ligase_bac-type"/>
</dbReference>
<keyword evidence="5 8" id="KW-0648">Protein biosynthesis</keyword>
<evidence type="ECO:0000256" key="3">
    <source>
        <dbReference type="ARBA" id="ARBA00022741"/>
    </source>
</evidence>
<organism evidence="10 11">
    <name type="scientific">Brevibacterium siliguriense</name>
    <dbReference type="NCBI Taxonomy" id="1136497"/>
    <lineage>
        <taxon>Bacteria</taxon>
        <taxon>Bacillati</taxon>
        <taxon>Actinomycetota</taxon>
        <taxon>Actinomycetes</taxon>
        <taxon>Micrococcales</taxon>
        <taxon>Brevibacteriaceae</taxon>
        <taxon>Brevibacterium</taxon>
    </lineage>
</organism>
<keyword evidence="8" id="KW-0963">Cytoplasm</keyword>
<dbReference type="Proteomes" id="UP000199597">
    <property type="component" value="Chromosome I"/>
</dbReference>
<dbReference type="InterPro" id="IPR014729">
    <property type="entry name" value="Rossmann-like_a/b/a_fold"/>
</dbReference>
<evidence type="ECO:0000313" key="11">
    <source>
        <dbReference type="Proteomes" id="UP000199597"/>
    </source>
</evidence>
<dbReference type="GO" id="GO:0005524">
    <property type="term" value="F:ATP binding"/>
    <property type="evidence" value="ECO:0007669"/>
    <property type="project" value="UniProtKB-UniRule"/>
</dbReference>
<feature type="binding site" evidence="8">
    <location>
        <begin position="198"/>
        <end position="202"/>
    </location>
    <ligand>
        <name>ATP</name>
        <dbReference type="ChEBI" id="CHEBI:30616"/>
    </ligand>
</feature>
<feature type="short sequence motif" description="'KMSKS' region" evidence="8">
    <location>
        <begin position="198"/>
        <end position="202"/>
    </location>
</feature>
<comment type="subunit">
    <text evidence="8">Homodimer.</text>
</comment>
<dbReference type="AlphaFoldDB" id="A0A1H1WK21"/>
<evidence type="ECO:0000313" key="10">
    <source>
        <dbReference type="EMBL" id="SDS96951.1"/>
    </source>
</evidence>
<gene>
    <name evidence="8" type="primary">trpS</name>
    <name evidence="10" type="ORF">SAMN04489752_2993</name>
</gene>
<comment type="caution">
    <text evidence="8">Lacks conserved residue(s) required for the propagation of feature annotation.</text>
</comment>
<keyword evidence="11" id="KW-1185">Reference proteome</keyword>